<gene>
    <name evidence="1" type="ORF">OG835_20400</name>
</gene>
<evidence type="ECO:0000313" key="1">
    <source>
        <dbReference type="EMBL" id="WSB99149.1"/>
    </source>
</evidence>
<dbReference type="EMBL" id="CP109109">
    <property type="protein sequence ID" value="WSB99149.1"/>
    <property type="molecule type" value="Genomic_DNA"/>
</dbReference>
<protein>
    <submittedName>
        <fullName evidence="1">GntR family transcriptional regulator</fullName>
    </submittedName>
</protein>
<keyword evidence="2" id="KW-1185">Reference proteome</keyword>
<dbReference type="Proteomes" id="UP001348369">
    <property type="component" value="Chromosome"/>
</dbReference>
<sequence>MASRYQHVADDLRRLITTGALSVGERLPAEQELASRYKVSTPTLRNALEVLQSEGLVEKRHGSGNFIRRPGQRITYANDRHEARQSPVAGAAVSVSLETALVEADAQLSLLLAVRAGSPLAEYAFISHQGTSPRSLARVYVPHAVARLGVPEVNDSPWGDSVRQLLSGAGVRVTATTERVTARFPTAWEAHTLHISTRAPVLAVERTSTDASDRVVEAALLVLPGDRTEALFTKRSVTQELEAAG</sequence>
<accession>A0ACD4ZL85</accession>
<name>A0ACD4ZL85_9ACTN</name>
<organism evidence="1 2">
    <name type="scientific">Streptomyces scopuliridis</name>
    <dbReference type="NCBI Taxonomy" id="452529"/>
    <lineage>
        <taxon>Bacteria</taxon>
        <taxon>Bacillati</taxon>
        <taxon>Actinomycetota</taxon>
        <taxon>Actinomycetes</taxon>
        <taxon>Kitasatosporales</taxon>
        <taxon>Streptomycetaceae</taxon>
        <taxon>Streptomyces</taxon>
    </lineage>
</organism>
<evidence type="ECO:0000313" key="2">
    <source>
        <dbReference type="Proteomes" id="UP001348369"/>
    </source>
</evidence>
<reference evidence="1" key="1">
    <citation type="submission" date="2022-10" db="EMBL/GenBank/DDBJ databases">
        <title>The complete genomes of actinobacterial strains from the NBC collection.</title>
        <authorList>
            <person name="Joergensen T.S."/>
            <person name="Alvarez Arevalo M."/>
            <person name="Sterndorff E.B."/>
            <person name="Faurdal D."/>
            <person name="Vuksanovic O."/>
            <person name="Mourched A.-S."/>
            <person name="Charusanti P."/>
            <person name="Shaw S."/>
            <person name="Blin K."/>
            <person name="Weber T."/>
        </authorList>
    </citation>
    <scope>NUCLEOTIDE SEQUENCE</scope>
    <source>
        <strain evidence="1">NBC 01771</strain>
    </source>
</reference>
<proteinExistence type="predicted"/>